<accession>A0A419TB40</accession>
<protein>
    <submittedName>
        <fullName evidence="1">Uncharacterized protein</fullName>
    </submittedName>
</protein>
<dbReference type="Proteomes" id="UP000284177">
    <property type="component" value="Unassembled WGS sequence"/>
</dbReference>
<organism evidence="1 2">
    <name type="scientific">Thermohalobacter berrensis</name>
    <dbReference type="NCBI Taxonomy" id="99594"/>
    <lineage>
        <taxon>Bacteria</taxon>
        <taxon>Bacillati</taxon>
        <taxon>Bacillota</taxon>
        <taxon>Tissierellia</taxon>
        <taxon>Tissierellales</taxon>
        <taxon>Thermohalobacteraceae</taxon>
        <taxon>Thermohalobacter</taxon>
    </lineage>
</organism>
<comment type="caution">
    <text evidence="1">The sequence shown here is derived from an EMBL/GenBank/DDBJ whole genome shotgun (WGS) entry which is preliminary data.</text>
</comment>
<dbReference type="OrthoDB" id="1952884at2"/>
<gene>
    <name evidence="1" type="ORF">BET03_02235</name>
</gene>
<keyword evidence="2" id="KW-1185">Reference proteome</keyword>
<proteinExistence type="predicted"/>
<name>A0A419TB40_9FIRM</name>
<evidence type="ECO:0000313" key="2">
    <source>
        <dbReference type="Proteomes" id="UP000284177"/>
    </source>
</evidence>
<dbReference type="RefSeq" id="WP_120166798.1">
    <property type="nucleotide sequence ID" value="NZ_MCIB01000001.1"/>
</dbReference>
<dbReference type="EMBL" id="MCIB01000001">
    <property type="protein sequence ID" value="RKD34667.1"/>
    <property type="molecule type" value="Genomic_DNA"/>
</dbReference>
<dbReference type="AlphaFoldDB" id="A0A419TB40"/>
<evidence type="ECO:0000313" key="1">
    <source>
        <dbReference type="EMBL" id="RKD34667.1"/>
    </source>
</evidence>
<sequence length="244" mass="29666">MTTSPVNLWEIYEGLKYRFLFNSDINSIHMLLSLYDLEENINNIYPRYISTNKIKNKIKHILKNKNNNDIIAQNISSLIHEDISRLELCFYLEGYKYGFYNNRWINALEEKAVRIQGLEKLYKSKYLFHFDFNHKEIHKLHDKFMKEIDSKEKKDKYISNLVYTFSNKIIKKKVKEFDKYIDKQLKMDFTPYNFTIKEENYSLRESELDKIYKAIVNVLIKNLKKIYKDASWYAINDKVLRRYL</sequence>
<reference evidence="1 2" key="1">
    <citation type="submission" date="2016-08" db="EMBL/GenBank/DDBJ databases">
        <title>Novel Firmicutes and Novel Genomes.</title>
        <authorList>
            <person name="Poppleton D.I."/>
            <person name="Gribaldo S."/>
        </authorList>
    </citation>
    <scope>NUCLEOTIDE SEQUENCE [LARGE SCALE GENOMIC DNA]</scope>
    <source>
        <strain evidence="1 2">CTT3</strain>
    </source>
</reference>